<protein>
    <recommendedName>
        <fullName evidence="15">Dynein intermediate chain 3, ciliary</fullName>
    </recommendedName>
</protein>
<keyword evidence="5" id="KW-0493">Microtubule</keyword>
<evidence type="ECO:0000256" key="3">
    <source>
        <dbReference type="ARBA" id="ARBA00022490"/>
    </source>
</evidence>
<dbReference type="InterPro" id="IPR001680">
    <property type="entry name" value="WD40_rpt"/>
</dbReference>
<evidence type="ECO:0000256" key="10">
    <source>
        <dbReference type="ARBA" id="ARBA00023212"/>
    </source>
</evidence>
<evidence type="ECO:0000256" key="11">
    <source>
        <dbReference type="ARBA" id="ARBA00023273"/>
    </source>
</evidence>
<keyword evidence="9" id="KW-0505">Motor protein</keyword>
<dbReference type="GO" id="GO:0036157">
    <property type="term" value="C:outer dynein arm"/>
    <property type="evidence" value="ECO:0007669"/>
    <property type="project" value="TreeGrafter"/>
</dbReference>
<evidence type="ECO:0000256" key="5">
    <source>
        <dbReference type="ARBA" id="ARBA00022701"/>
    </source>
</evidence>
<evidence type="ECO:0000256" key="9">
    <source>
        <dbReference type="ARBA" id="ARBA00023175"/>
    </source>
</evidence>
<keyword evidence="14" id="KW-1185">Reference proteome</keyword>
<dbReference type="Gene3D" id="2.130.10.10">
    <property type="entry name" value="YVTN repeat-like/Quinoprotein amine dehydrogenase"/>
    <property type="match status" value="2"/>
</dbReference>
<accession>A0A835GRT8</accession>
<evidence type="ECO:0008006" key="15">
    <source>
        <dbReference type="Google" id="ProtNLM"/>
    </source>
</evidence>
<dbReference type="SMART" id="SM00320">
    <property type="entry name" value="WD40"/>
    <property type="match status" value="4"/>
</dbReference>
<evidence type="ECO:0000256" key="6">
    <source>
        <dbReference type="ARBA" id="ARBA00022737"/>
    </source>
</evidence>
<dbReference type="PANTHER" id="PTHR12442:SF7">
    <property type="entry name" value="DYNEIN AXONEMAL INTERMEDIATE CHAIN 2"/>
    <property type="match status" value="1"/>
</dbReference>
<keyword evidence="8" id="KW-0969">Cilium</keyword>
<keyword evidence="6" id="KW-0677">Repeat</keyword>
<sequence length="576" mass="66512">MSSYVKWTFEYTKLRKNFGREPLFQMVPATILDSIYPNKEDQKQYILRNPVHREVQATYSASANTTNTPLLKTHDQSINHTEGGWPKEVNPFNEDHVQRHRRRIMHEDSYIQSVQNLSPSLFHCIDQNNAIEMYETYYGKMPEQKPVEKYDIRIANVFRDEYQRPISCVKWTNEKHAKLAVAYCFKTCMPEPELNKVNDCFVWDVHRQTKPVYILKPKYPCWQLACSPSTPELLVCGLEKGIVNLFDVRVGEAAVSSSSVYNSHREGVTSLLFIHSRTNSEFFTGSSDGQCLWWDLRQLSQPLDQLPMSVRYKASEEPGLNNAEGVSTLEFDHGLPTKFLCGTETGLVINANRMGRSHADILVSYWDAHYGPVQAVQRSPCTMRMFLTCGDYTVKVWSEEVRTQPIIVARPYKNLVSDAAWAPLRFSSYMSICADGVFYYWDLLRKYKEPVTTLQVSKYGLTRLTPHSGGESVAVGDCKGALHLLHLAKSMAIPGNRDKLLMGQVYERETKREHILDTRVKEIRLKARVEEELLINEIPEEITDVEEVEQVAEEEYFRIVEEELKNVDGYYEQEHE</sequence>
<evidence type="ECO:0000256" key="7">
    <source>
        <dbReference type="ARBA" id="ARBA00023017"/>
    </source>
</evidence>
<evidence type="ECO:0000256" key="1">
    <source>
        <dbReference type="ARBA" id="ARBA00004430"/>
    </source>
</evidence>
<dbReference type="GO" id="GO:0003341">
    <property type="term" value="P:cilium movement"/>
    <property type="evidence" value="ECO:0007669"/>
    <property type="project" value="TreeGrafter"/>
</dbReference>
<name>A0A835GRT8_SPOEX</name>
<dbReference type="SUPFAM" id="SSF50978">
    <property type="entry name" value="WD40 repeat-like"/>
    <property type="match status" value="1"/>
</dbReference>
<dbReference type="InterPro" id="IPR050687">
    <property type="entry name" value="Dynein_IC"/>
</dbReference>
<reference evidence="13" key="1">
    <citation type="submission" date="2020-08" db="EMBL/GenBank/DDBJ databases">
        <title>Spodoptera exigua strain:BAW_Kor-Di-RS1 Genome sequencing and assembly.</title>
        <authorList>
            <person name="Kim J."/>
            <person name="Nam H.Y."/>
            <person name="Kwon M."/>
            <person name="Choi J.H."/>
            <person name="Cho S.R."/>
            <person name="Kim G.-H."/>
        </authorList>
    </citation>
    <scope>NUCLEOTIDE SEQUENCE</scope>
    <source>
        <strain evidence="13">BAW_Kor-Di-RS1</strain>
        <tissue evidence="13">Whole-body</tissue>
    </source>
</reference>
<keyword evidence="3" id="KW-0963">Cytoplasm</keyword>
<dbReference type="Proteomes" id="UP000648187">
    <property type="component" value="Unassembled WGS sequence"/>
</dbReference>
<keyword evidence="7" id="KW-0243">Dynein</keyword>
<dbReference type="Pfam" id="PF00400">
    <property type="entry name" value="WD40"/>
    <property type="match status" value="2"/>
</dbReference>
<evidence type="ECO:0000313" key="13">
    <source>
        <dbReference type="EMBL" id="KAF9424072.1"/>
    </source>
</evidence>
<dbReference type="PANTHER" id="PTHR12442">
    <property type="entry name" value="DYNEIN INTERMEDIATE CHAIN"/>
    <property type="match status" value="1"/>
</dbReference>
<gene>
    <name evidence="13" type="ORF">HW555_000781</name>
</gene>
<organism evidence="13 14">
    <name type="scientific">Spodoptera exigua</name>
    <name type="common">Beet armyworm</name>
    <name type="synonym">Noctua fulgens</name>
    <dbReference type="NCBI Taxonomy" id="7107"/>
    <lineage>
        <taxon>Eukaryota</taxon>
        <taxon>Metazoa</taxon>
        <taxon>Ecdysozoa</taxon>
        <taxon>Arthropoda</taxon>
        <taxon>Hexapoda</taxon>
        <taxon>Insecta</taxon>
        <taxon>Pterygota</taxon>
        <taxon>Neoptera</taxon>
        <taxon>Endopterygota</taxon>
        <taxon>Lepidoptera</taxon>
        <taxon>Glossata</taxon>
        <taxon>Ditrysia</taxon>
        <taxon>Noctuoidea</taxon>
        <taxon>Noctuidae</taxon>
        <taxon>Amphipyrinae</taxon>
        <taxon>Spodoptera</taxon>
    </lineage>
</organism>
<dbReference type="GO" id="GO:0045504">
    <property type="term" value="F:dynein heavy chain binding"/>
    <property type="evidence" value="ECO:0007669"/>
    <property type="project" value="TreeGrafter"/>
</dbReference>
<evidence type="ECO:0000256" key="2">
    <source>
        <dbReference type="ARBA" id="ARBA00011059"/>
    </source>
</evidence>
<keyword evidence="11" id="KW-0966">Cell projection</keyword>
<comment type="subcellular location">
    <subcellularLocation>
        <location evidence="1">Cytoplasm</location>
        <location evidence="1">Cytoskeleton</location>
        <location evidence="1">Cilium axoneme</location>
    </subcellularLocation>
</comment>
<dbReference type="InterPro" id="IPR015943">
    <property type="entry name" value="WD40/YVTN_repeat-like_dom_sf"/>
</dbReference>
<evidence type="ECO:0000313" key="14">
    <source>
        <dbReference type="Proteomes" id="UP000648187"/>
    </source>
</evidence>
<evidence type="ECO:0000256" key="4">
    <source>
        <dbReference type="ARBA" id="ARBA00022574"/>
    </source>
</evidence>
<comment type="similarity">
    <text evidence="2">Belongs to the dynein intermediate chain family.</text>
</comment>
<proteinExistence type="inferred from homology"/>
<dbReference type="GO" id="GO:0036158">
    <property type="term" value="P:outer dynein arm assembly"/>
    <property type="evidence" value="ECO:0007669"/>
    <property type="project" value="TreeGrafter"/>
</dbReference>
<dbReference type="GO" id="GO:0045503">
    <property type="term" value="F:dynein light chain binding"/>
    <property type="evidence" value="ECO:0007669"/>
    <property type="project" value="TreeGrafter"/>
</dbReference>
<dbReference type="GO" id="GO:0005874">
    <property type="term" value="C:microtubule"/>
    <property type="evidence" value="ECO:0007669"/>
    <property type="project" value="UniProtKB-KW"/>
</dbReference>
<comment type="caution">
    <text evidence="13">The sequence shown here is derived from an EMBL/GenBank/DDBJ whole genome shotgun (WGS) entry which is preliminary data.</text>
</comment>
<dbReference type="AlphaFoldDB" id="A0A835GRT8"/>
<evidence type="ECO:0000256" key="12">
    <source>
        <dbReference type="PROSITE-ProRule" id="PRU00221"/>
    </source>
</evidence>
<dbReference type="EMBL" id="JACKWZ010000005">
    <property type="protein sequence ID" value="KAF9424072.1"/>
    <property type="molecule type" value="Genomic_DNA"/>
</dbReference>
<keyword evidence="4 12" id="KW-0853">WD repeat</keyword>
<dbReference type="PROSITE" id="PS50082">
    <property type="entry name" value="WD_REPEATS_2"/>
    <property type="match status" value="1"/>
</dbReference>
<feature type="repeat" description="WD" evidence="12">
    <location>
        <begin position="261"/>
        <end position="297"/>
    </location>
</feature>
<keyword evidence="10" id="KW-0206">Cytoskeleton</keyword>
<evidence type="ECO:0000256" key="8">
    <source>
        <dbReference type="ARBA" id="ARBA00023069"/>
    </source>
</evidence>
<dbReference type="InterPro" id="IPR036322">
    <property type="entry name" value="WD40_repeat_dom_sf"/>
</dbReference>